<evidence type="ECO:0000313" key="2">
    <source>
        <dbReference type="EMBL" id="GKT50025.1"/>
    </source>
</evidence>
<dbReference type="EMBL" id="BQXU01000034">
    <property type="protein sequence ID" value="GKT50025.1"/>
    <property type="molecule type" value="Genomic_DNA"/>
</dbReference>
<evidence type="ECO:0000313" key="3">
    <source>
        <dbReference type="Proteomes" id="UP001055115"/>
    </source>
</evidence>
<feature type="signal peptide" evidence="1">
    <location>
        <begin position="1"/>
        <end position="19"/>
    </location>
</feature>
<feature type="chain" id="PRO_5041467570" evidence="1">
    <location>
        <begin position="20"/>
        <end position="111"/>
    </location>
</feature>
<keyword evidence="3" id="KW-1185">Reference proteome</keyword>
<accession>A0AA37UP60</accession>
<organism evidence="2 3">
    <name type="scientific">Colletotrichum spaethianum</name>
    <dbReference type="NCBI Taxonomy" id="700344"/>
    <lineage>
        <taxon>Eukaryota</taxon>
        <taxon>Fungi</taxon>
        <taxon>Dikarya</taxon>
        <taxon>Ascomycota</taxon>
        <taxon>Pezizomycotina</taxon>
        <taxon>Sordariomycetes</taxon>
        <taxon>Hypocreomycetidae</taxon>
        <taxon>Glomerellales</taxon>
        <taxon>Glomerellaceae</taxon>
        <taxon>Colletotrichum</taxon>
        <taxon>Colletotrichum spaethianum species complex</taxon>
    </lineage>
</organism>
<dbReference type="RefSeq" id="XP_049132375.1">
    <property type="nucleotide sequence ID" value="XM_049276418.1"/>
</dbReference>
<comment type="caution">
    <text evidence="2">The sequence shown here is derived from an EMBL/GenBank/DDBJ whole genome shotgun (WGS) entry which is preliminary data.</text>
</comment>
<reference evidence="2 3" key="1">
    <citation type="submission" date="2022-03" db="EMBL/GenBank/DDBJ databases">
        <title>Genome data of Colletotrichum spp.</title>
        <authorList>
            <person name="Utami Y.D."/>
            <person name="Hiruma K."/>
        </authorList>
    </citation>
    <scope>NUCLEOTIDE SEQUENCE [LARGE SCALE GENOMIC DNA]</scope>
    <source>
        <strain evidence="2 3">MAFF 239500</strain>
    </source>
</reference>
<name>A0AA37UP60_9PEZI</name>
<dbReference type="AlphaFoldDB" id="A0AA37UP60"/>
<gene>
    <name evidence="2" type="ORF">ColSpa_10206</name>
</gene>
<sequence>MVCITRITALLALSLGAAAAAVTPDEAARVLESPTGNVNLQLHVTRDAILAAMARNEPLVGTVSKDGDSFNAYEKATAEDKLLLTVNVKDAKVTPANNIKAREPVEWFLFK</sequence>
<dbReference type="GeneID" id="73331008"/>
<protein>
    <submittedName>
        <fullName evidence="2">Uncharacterized protein</fullName>
    </submittedName>
</protein>
<keyword evidence="1" id="KW-0732">Signal</keyword>
<evidence type="ECO:0000256" key="1">
    <source>
        <dbReference type="SAM" id="SignalP"/>
    </source>
</evidence>
<dbReference type="Proteomes" id="UP001055115">
    <property type="component" value="Unassembled WGS sequence"/>
</dbReference>
<proteinExistence type="predicted"/>